<keyword evidence="3 9" id="KW-0808">Transferase</keyword>
<evidence type="ECO:0000256" key="5">
    <source>
        <dbReference type="ARBA" id="ARBA00022989"/>
    </source>
</evidence>
<feature type="transmembrane region" description="Helical" evidence="7">
    <location>
        <begin position="12"/>
        <end position="31"/>
    </location>
</feature>
<evidence type="ECO:0000256" key="1">
    <source>
        <dbReference type="ARBA" id="ARBA00004141"/>
    </source>
</evidence>
<feature type="domain" description="Bacterial sugar transferase" evidence="8">
    <location>
        <begin position="277"/>
        <end position="460"/>
    </location>
</feature>
<dbReference type="GO" id="GO:0016780">
    <property type="term" value="F:phosphotransferase activity, for other substituted phosphate groups"/>
    <property type="evidence" value="ECO:0007669"/>
    <property type="project" value="TreeGrafter"/>
</dbReference>
<gene>
    <name evidence="9" type="ORF">CEE37_01575</name>
</gene>
<evidence type="ECO:0000256" key="3">
    <source>
        <dbReference type="ARBA" id="ARBA00022679"/>
    </source>
</evidence>
<comment type="caution">
    <text evidence="9">The sequence shown here is derived from an EMBL/GenBank/DDBJ whole genome shotgun (WGS) entry which is preliminary data.</text>
</comment>
<feature type="transmembrane region" description="Helical" evidence="7">
    <location>
        <begin position="46"/>
        <end position="66"/>
    </location>
</feature>
<dbReference type="InterPro" id="IPR017475">
    <property type="entry name" value="EPS_sugar_tfrase"/>
</dbReference>
<dbReference type="EMBL" id="NJBN01000001">
    <property type="protein sequence ID" value="TKJ42398.1"/>
    <property type="molecule type" value="Genomic_DNA"/>
</dbReference>
<dbReference type="GO" id="GO:0016020">
    <property type="term" value="C:membrane"/>
    <property type="evidence" value="ECO:0007669"/>
    <property type="project" value="UniProtKB-SubCell"/>
</dbReference>
<comment type="similarity">
    <text evidence="2">Belongs to the bacterial sugar transferase family.</text>
</comment>
<evidence type="ECO:0000313" key="10">
    <source>
        <dbReference type="Proteomes" id="UP000319619"/>
    </source>
</evidence>
<dbReference type="PANTHER" id="PTHR30576:SF0">
    <property type="entry name" value="UNDECAPRENYL-PHOSPHATE N-ACETYLGALACTOSAMINYL 1-PHOSPHATE TRANSFERASE-RELATED"/>
    <property type="match status" value="1"/>
</dbReference>
<keyword evidence="4 7" id="KW-0812">Transmembrane</keyword>
<keyword evidence="6 7" id="KW-0472">Membrane</keyword>
<keyword evidence="5 7" id="KW-1133">Transmembrane helix</keyword>
<evidence type="ECO:0000256" key="2">
    <source>
        <dbReference type="ARBA" id="ARBA00006464"/>
    </source>
</evidence>
<evidence type="ECO:0000313" key="9">
    <source>
        <dbReference type="EMBL" id="TKJ42398.1"/>
    </source>
</evidence>
<organism evidence="9 10">
    <name type="scientific">candidate division LCP-89 bacterium B3_LCP</name>
    <dbReference type="NCBI Taxonomy" id="2012998"/>
    <lineage>
        <taxon>Bacteria</taxon>
        <taxon>Pseudomonadati</taxon>
        <taxon>Bacteria division LCP-89</taxon>
    </lineage>
</organism>
<protein>
    <submittedName>
        <fullName evidence="9">Exopolysaccharide biosynthesis polyprenyl glycosylphosphotransferase</fullName>
    </submittedName>
</protein>
<proteinExistence type="inferred from homology"/>
<dbReference type="AlphaFoldDB" id="A0A532V5E1"/>
<accession>A0A532V5E1</accession>
<feature type="transmembrane region" description="Helical" evidence="7">
    <location>
        <begin position="283"/>
        <end position="303"/>
    </location>
</feature>
<dbReference type="Pfam" id="PF02397">
    <property type="entry name" value="Bac_transf"/>
    <property type="match status" value="1"/>
</dbReference>
<evidence type="ECO:0000256" key="7">
    <source>
        <dbReference type="SAM" id="Phobius"/>
    </source>
</evidence>
<name>A0A532V5E1_UNCL8</name>
<evidence type="ECO:0000256" key="6">
    <source>
        <dbReference type="ARBA" id="ARBA00023136"/>
    </source>
</evidence>
<feature type="transmembrane region" description="Helical" evidence="7">
    <location>
        <begin position="113"/>
        <end position="132"/>
    </location>
</feature>
<comment type="subcellular location">
    <subcellularLocation>
        <location evidence="1">Membrane</location>
        <topology evidence="1">Multi-pass membrane protein</topology>
    </subcellularLocation>
</comment>
<dbReference type="InterPro" id="IPR003362">
    <property type="entry name" value="Bact_transf"/>
</dbReference>
<dbReference type="Pfam" id="PF13727">
    <property type="entry name" value="CoA_binding_3"/>
    <property type="match status" value="1"/>
</dbReference>
<reference evidence="9 10" key="1">
    <citation type="submission" date="2017-06" db="EMBL/GenBank/DDBJ databases">
        <title>Novel microbial phyla capable of carbon fixation and sulfur reduction in deep-sea sediments.</title>
        <authorList>
            <person name="Huang J."/>
            <person name="Baker B."/>
            <person name="Wang Y."/>
        </authorList>
    </citation>
    <scope>NUCLEOTIDE SEQUENCE [LARGE SCALE GENOMIC DNA]</scope>
    <source>
        <strain evidence="9">B3_LCP</strain>
    </source>
</reference>
<dbReference type="NCBIfam" id="TIGR03025">
    <property type="entry name" value="EPS_sugtrans"/>
    <property type="match status" value="1"/>
</dbReference>
<dbReference type="PANTHER" id="PTHR30576">
    <property type="entry name" value="COLANIC BIOSYNTHESIS UDP-GLUCOSE LIPID CARRIER TRANSFERASE"/>
    <property type="match status" value="1"/>
</dbReference>
<dbReference type="Gene3D" id="3.40.50.720">
    <property type="entry name" value="NAD(P)-binding Rossmann-like Domain"/>
    <property type="match status" value="1"/>
</dbReference>
<evidence type="ECO:0000256" key="4">
    <source>
        <dbReference type="ARBA" id="ARBA00022692"/>
    </source>
</evidence>
<feature type="transmembrane region" description="Helical" evidence="7">
    <location>
        <begin position="78"/>
        <end position="101"/>
    </location>
</feature>
<dbReference type="Proteomes" id="UP000319619">
    <property type="component" value="Unassembled WGS sequence"/>
</dbReference>
<sequence length="465" mass="53163">MRTVKISREKITLTTVDFIALNLAYLASYIFRYKTGLFSQVIAPEFRQLFIPSLIVSIGWMIVLLLRGNYRSLYGQSTVDVFLSVAKASLVGIFIIFLVTIDLHKPLSPSRVVLMSYWGFLILFTGGGRAIIRMVQRRLLARGIGLRNALIIGFNERAKAFLRQTQRVPDIGYNIRGFLNGTLEEEYLGVKVISDYDHLEDTVRNNHVHEVILVPAPDERELIPGIISRLANLHVGIKMLPDLTETLYGHVRTAHIRSVPLIQVFPDLLSPWQRWLKRISDTIVSASVLTFGSPLYLLIGLAIKINSKGPVLYRQQRVGRGGKEFILYKFRSMRQDAEARTGPVWAGKDDPRITSMGRIMRKLHIDEFPQFINVLKGDMALVGPRPERPKFVNDFKSKIPLYERRMNIKPGITGWAQVKHKYDESLTDVKDKLQYDLFYLENMSLALDLKIILSTLGIMFQYKGR</sequence>
<evidence type="ECO:0000259" key="8">
    <source>
        <dbReference type="Pfam" id="PF02397"/>
    </source>
</evidence>